<protein>
    <submittedName>
        <fullName evidence="1">Uncharacterized protein</fullName>
    </submittedName>
</protein>
<dbReference type="Proteomes" id="UP000821845">
    <property type="component" value="Chromosome 3"/>
</dbReference>
<dbReference type="EMBL" id="CM023483">
    <property type="protein sequence ID" value="KAH6936252.1"/>
    <property type="molecule type" value="Genomic_DNA"/>
</dbReference>
<evidence type="ECO:0000313" key="2">
    <source>
        <dbReference type="Proteomes" id="UP000821845"/>
    </source>
</evidence>
<accession>A0ACB7SQD1</accession>
<sequence length="148" mass="16368">MPTNAELAKRIEDLEAKLDSRLTKLVDRVVVDVTMRLQESGFDLGAVNSEVKGMDASLKILNDITEAVRVQQQELCSTNKALKNENETLKKKVADLEQYTRLNNVEIKGVPSSQGEDCVAIVQAIASRTTCGDIKGQERYVVKILDGF</sequence>
<evidence type="ECO:0000313" key="1">
    <source>
        <dbReference type="EMBL" id="KAH6936252.1"/>
    </source>
</evidence>
<organism evidence="1 2">
    <name type="scientific">Hyalomma asiaticum</name>
    <name type="common">Tick</name>
    <dbReference type="NCBI Taxonomy" id="266040"/>
    <lineage>
        <taxon>Eukaryota</taxon>
        <taxon>Metazoa</taxon>
        <taxon>Ecdysozoa</taxon>
        <taxon>Arthropoda</taxon>
        <taxon>Chelicerata</taxon>
        <taxon>Arachnida</taxon>
        <taxon>Acari</taxon>
        <taxon>Parasitiformes</taxon>
        <taxon>Ixodida</taxon>
        <taxon>Ixodoidea</taxon>
        <taxon>Ixodidae</taxon>
        <taxon>Hyalomminae</taxon>
        <taxon>Hyalomma</taxon>
    </lineage>
</organism>
<name>A0ACB7SQD1_HYAAI</name>
<gene>
    <name evidence="1" type="ORF">HPB50_015170</name>
</gene>
<proteinExistence type="predicted"/>
<reference evidence="1" key="1">
    <citation type="submission" date="2020-05" db="EMBL/GenBank/DDBJ databases">
        <title>Large-scale comparative analyses of tick genomes elucidate their genetic diversity and vector capacities.</title>
        <authorList>
            <person name="Jia N."/>
            <person name="Wang J."/>
            <person name="Shi W."/>
            <person name="Du L."/>
            <person name="Sun Y."/>
            <person name="Zhan W."/>
            <person name="Jiang J."/>
            <person name="Wang Q."/>
            <person name="Zhang B."/>
            <person name="Ji P."/>
            <person name="Sakyi L.B."/>
            <person name="Cui X."/>
            <person name="Yuan T."/>
            <person name="Jiang B."/>
            <person name="Yang W."/>
            <person name="Lam T.T.-Y."/>
            <person name="Chang Q."/>
            <person name="Ding S."/>
            <person name="Wang X."/>
            <person name="Zhu J."/>
            <person name="Ruan X."/>
            <person name="Zhao L."/>
            <person name="Wei J."/>
            <person name="Que T."/>
            <person name="Du C."/>
            <person name="Cheng J."/>
            <person name="Dai P."/>
            <person name="Han X."/>
            <person name="Huang E."/>
            <person name="Gao Y."/>
            <person name="Liu J."/>
            <person name="Shao H."/>
            <person name="Ye R."/>
            <person name="Li L."/>
            <person name="Wei W."/>
            <person name="Wang X."/>
            <person name="Wang C."/>
            <person name="Yang T."/>
            <person name="Huo Q."/>
            <person name="Li W."/>
            <person name="Guo W."/>
            <person name="Chen H."/>
            <person name="Zhou L."/>
            <person name="Ni X."/>
            <person name="Tian J."/>
            <person name="Zhou Y."/>
            <person name="Sheng Y."/>
            <person name="Liu T."/>
            <person name="Pan Y."/>
            <person name="Xia L."/>
            <person name="Li J."/>
            <person name="Zhao F."/>
            <person name="Cao W."/>
        </authorList>
    </citation>
    <scope>NUCLEOTIDE SEQUENCE</scope>
    <source>
        <strain evidence="1">Hyas-2018</strain>
    </source>
</reference>
<keyword evidence="2" id="KW-1185">Reference proteome</keyword>
<comment type="caution">
    <text evidence="1">The sequence shown here is derived from an EMBL/GenBank/DDBJ whole genome shotgun (WGS) entry which is preliminary data.</text>
</comment>